<protein>
    <submittedName>
        <fullName evidence="1">Uncharacterized protein</fullName>
    </submittedName>
</protein>
<gene>
    <name evidence="1" type="ORF">ADICYQ_3171</name>
</gene>
<accession>S7VC08</accession>
<dbReference type="EMBL" id="ATNM01000114">
    <property type="protein sequence ID" value="EPR67745.1"/>
    <property type="molecule type" value="Genomic_DNA"/>
</dbReference>
<sequence>MYAIDKGAINYYQYTATLEYTQVFLKPITVSYMKNTN</sequence>
<evidence type="ECO:0000313" key="2">
    <source>
        <dbReference type="Proteomes" id="UP000014974"/>
    </source>
</evidence>
<evidence type="ECO:0000313" key="1">
    <source>
        <dbReference type="EMBL" id="EPR67745.1"/>
    </source>
</evidence>
<dbReference type="AlphaFoldDB" id="S7VC08"/>
<comment type="caution">
    <text evidence="1">The sequence shown here is derived from an EMBL/GenBank/DDBJ whole genome shotgun (WGS) entry which is preliminary data.</text>
</comment>
<reference evidence="1 2" key="1">
    <citation type="journal article" date="2013" name="Genome Announc.">
        <title>Draft Genome Sequence of Cyclobacterium qasimii Strain M12-11BT, Isolated from Arctic Marine Sediment.</title>
        <authorList>
            <person name="Shivaji S."/>
            <person name="Ara S."/>
            <person name="Singh A."/>
            <person name="Kumar Pinnaka A."/>
        </authorList>
    </citation>
    <scope>NUCLEOTIDE SEQUENCE [LARGE SCALE GENOMIC DNA]</scope>
    <source>
        <strain evidence="1 2">M12-11B</strain>
    </source>
</reference>
<proteinExistence type="predicted"/>
<organism evidence="1 2">
    <name type="scientific">Cyclobacterium qasimii M12-11B</name>
    <dbReference type="NCBI Taxonomy" id="641524"/>
    <lineage>
        <taxon>Bacteria</taxon>
        <taxon>Pseudomonadati</taxon>
        <taxon>Bacteroidota</taxon>
        <taxon>Cytophagia</taxon>
        <taxon>Cytophagales</taxon>
        <taxon>Cyclobacteriaceae</taxon>
        <taxon>Cyclobacterium</taxon>
    </lineage>
</organism>
<dbReference type="Proteomes" id="UP000014974">
    <property type="component" value="Unassembled WGS sequence"/>
</dbReference>
<dbReference type="STRING" id="641524.ADICYQ_3171"/>
<name>S7VC08_9BACT</name>